<evidence type="ECO:0000313" key="6">
    <source>
        <dbReference type="Proteomes" id="UP001234989"/>
    </source>
</evidence>
<gene>
    <name evidence="5" type="ORF">MTR67_020483</name>
</gene>
<dbReference type="GO" id="GO:0006353">
    <property type="term" value="P:DNA-templated transcription termination"/>
    <property type="evidence" value="ECO:0007669"/>
    <property type="project" value="UniProtKB-KW"/>
</dbReference>
<keyword evidence="2" id="KW-0805">Transcription regulation</keyword>
<feature type="compositionally biased region" description="Polar residues" evidence="4">
    <location>
        <begin position="21"/>
        <end position="32"/>
    </location>
</feature>
<organism evidence="5 6">
    <name type="scientific">Solanum verrucosum</name>
    <dbReference type="NCBI Taxonomy" id="315347"/>
    <lineage>
        <taxon>Eukaryota</taxon>
        <taxon>Viridiplantae</taxon>
        <taxon>Streptophyta</taxon>
        <taxon>Embryophyta</taxon>
        <taxon>Tracheophyta</taxon>
        <taxon>Spermatophyta</taxon>
        <taxon>Magnoliopsida</taxon>
        <taxon>eudicotyledons</taxon>
        <taxon>Gunneridae</taxon>
        <taxon>Pentapetalae</taxon>
        <taxon>asterids</taxon>
        <taxon>lamiids</taxon>
        <taxon>Solanales</taxon>
        <taxon>Solanaceae</taxon>
        <taxon>Solanoideae</taxon>
        <taxon>Solaneae</taxon>
        <taxon>Solanum</taxon>
    </lineage>
</organism>
<evidence type="ECO:0000313" key="5">
    <source>
        <dbReference type="EMBL" id="WMV27098.1"/>
    </source>
</evidence>
<dbReference type="Proteomes" id="UP001234989">
    <property type="component" value="Chromosome 4"/>
</dbReference>
<keyword evidence="3" id="KW-0809">Transit peptide</keyword>
<proteinExistence type="inferred from homology"/>
<dbReference type="AlphaFoldDB" id="A0AAF0TVV9"/>
<evidence type="ECO:0000256" key="4">
    <source>
        <dbReference type="SAM" id="MobiDB-lite"/>
    </source>
</evidence>
<dbReference type="EMBL" id="CP133615">
    <property type="protein sequence ID" value="WMV27098.1"/>
    <property type="molecule type" value="Genomic_DNA"/>
</dbReference>
<keyword evidence="2" id="KW-0804">Transcription</keyword>
<dbReference type="InterPro" id="IPR038538">
    <property type="entry name" value="MTERF_sf"/>
</dbReference>
<keyword evidence="2" id="KW-0806">Transcription termination</keyword>
<evidence type="ECO:0000256" key="2">
    <source>
        <dbReference type="ARBA" id="ARBA00022472"/>
    </source>
</evidence>
<dbReference type="InterPro" id="IPR003690">
    <property type="entry name" value="MTERF"/>
</dbReference>
<sequence>MSHSSLVSLNHKATAGKSGEKQPNSHGWSTSKHMNSEALIKEAVQLASTTTPHEPPYGFRVVSSQKKSMLDRKIGIFRSFGWSDDDILPMFRKLPYCLALSEVRIQKALNLFMKELGVKSAYLVSYPYTCDA</sequence>
<evidence type="ECO:0000256" key="1">
    <source>
        <dbReference type="ARBA" id="ARBA00007692"/>
    </source>
</evidence>
<reference evidence="5" key="1">
    <citation type="submission" date="2023-08" db="EMBL/GenBank/DDBJ databases">
        <title>A de novo genome assembly of Solanum verrucosum Schlechtendal, a Mexican diploid species geographically isolated from the other diploid A-genome species in potato relatives.</title>
        <authorList>
            <person name="Hosaka K."/>
        </authorList>
    </citation>
    <scope>NUCLEOTIDE SEQUENCE</scope>
    <source>
        <tissue evidence="5">Young leaves</tissue>
    </source>
</reference>
<name>A0AAF0TVV9_SOLVR</name>
<keyword evidence="6" id="KW-1185">Reference proteome</keyword>
<protein>
    <submittedName>
        <fullName evidence="5">Uncharacterized protein</fullName>
    </submittedName>
</protein>
<feature type="region of interest" description="Disordered" evidence="4">
    <location>
        <begin position="1"/>
        <end position="32"/>
    </location>
</feature>
<comment type="similarity">
    <text evidence="1">Belongs to the mTERF family.</text>
</comment>
<accession>A0AAF0TVV9</accession>
<dbReference type="GO" id="GO:0003676">
    <property type="term" value="F:nucleic acid binding"/>
    <property type="evidence" value="ECO:0007669"/>
    <property type="project" value="InterPro"/>
</dbReference>
<evidence type="ECO:0000256" key="3">
    <source>
        <dbReference type="ARBA" id="ARBA00022946"/>
    </source>
</evidence>
<dbReference type="Gene3D" id="1.25.70.10">
    <property type="entry name" value="Transcription termination factor 3, mitochondrial"/>
    <property type="match status" value="1"/>
</dbReference>
<dbReference type="Pfam" id="PF02536">
    <property type="entry name" value="mTERF"/>
    <property type="match status" value="1"/>
</dbReference>